<evidence type="ECO:0000259" key="16">
    <source>
        <dbReference type="PROSITE" id="PS50135"/>
    </source>
</evidence>
<protein>
    <recommendedName>
        <fullName evidence="11">Auxin transport protein BIG</fullName>
    </recommendedName>
</protein>
<dbReference type="SMART" id="SM00396">
    <property type="entry name" value="ZnF_UBR1"/>
    <property type="match status" value="1"/>
</dbReference>
<dbReference type="GO" id="GO:0005829">
    <property type="term" value="C:cytosol"/>
    <property type="evidence" value="ECO:0007669"/>
    <property type="project" value="TreeGrafter"/>
</dbReference>
<feature type="compositionally biased region" description="Polar residues" evidence="15">
    <location>
        <begin position="3216"/>
        <end position="3230"/>
    </location>
</feature>
<dbReference type="InterPro" id="IPR003126">
    <property type="entry name" value="Znf_UBR"/>
</dbReference>
<evidence type="ECO:0000256" key="12">
    <source>
        <dbReference type="PROSITE-ProRule" id="PRU00228"/>
    </source>
</evidence>
<dbReference type="PROSITE" id="PS50135">
    <property type="entry name" value="ZF_ZZ_2"/>
    <property type="match status" value="1"/>
</dbReference>
<organism evidence="18 19">
    <name type="scientific">Ceratodon purpureus</name>
    <name type="common">Fire moss</name>
    <name type="synonym">Dicranum purpureum</name>
    <dbReference type="NCBI Taxonomy" id="3225"/>
    <lineage>
        <taxon>Eukaryota</taxon>
        <taxon>Viridiplantae</taxon>
        <taxon>Streptophyta</taxon>
        <taxon>Embryophyta</taxon>
        <taxon>Bryophyta</taxon>
        <taxon>Bryophytina</taxon>
        <taxon>Bryopsida</taxon>
        <taxon>Dicranidae</taxon>
        <taxon>Pseudoditrichales</taxon>
        <taxon>Ditrichaceae</taxon>
        <taxon>Ceratodon</taxon>
    </lineage>
</organism>
<keyword evidence="4" id="KW-0812">Transmembrane</keyword>
<feature type="compositionally biased region" description="Polar residues" evidence="15">
    <location>
        <begin position="2912"/>
        <end position="2932"/>
    </location>
</feature>
<evidence type="ECO:0000256" key="2">
    <source>
        <dbReference type="ARBA" id="ARBA00009970"/>
    </source>
</evidence>
<evidence type="ECO:0000256" key="5">
    <source>
        <dbReference type="ARBA" id="ARBA00022723"/>
    </source>
</evidence>
<dbReference type="SMART" id="SM00291">
    <property type="entry name" value="ZnF_ZZ"/>
    <property type="match status" value="1"/>
</dbReference>
<feature type="compositionally biased region" description="Low complexity" evidence="15">
    <location>
        <begin position="5038"/>
        <end position="5050"/>
    </location>
</feature>
<dbReference type="PROSITE" id="PS51157">
    <property type="entry name" value="ZF_UBR"/>
    <property type="match status" value="1"/>
</dbReference>
<feature type="compositionally biased region" description="Polar residues" evidence="15">
    <location>
        <begin position="5062"/>
        <end position="5072"/>
    </location>
</feature>
<dbReference type="SUPFAM" id="SSF57850">
    <property type="entry name" value="RING/U-box"/>
    <property type="match status" value="1"/>
</dbReference>
<keyword evidence="5" id="KW-0479">Metal-binding</keyword>
<evidence type="ECO:0000256" key="8">
    <source>
        <dbReference type="ARBA" id="ARBA00022989"/>
    </source>
</evidence>
<evidence type="ECO:0000256" key="13">
    <source>
        <dbReference type="PROSITE-ProRule" id="PRU00508"/>
    </source>
</evidence>
<dbReference type="SUPFAM" id="SSF50978">
    <property type="entry name" value="WD40 repeat-like"/>
    <property type="match status" value="1"/>
</dbReference>
<dbReference type="InterPro" id="IPR056530">
    <property type="entry name" value="UBR4-like_dom"/>
</dbReference>
<feature type="region of interest" description="Disordered" evidence="15">
    <location>
        <begin position="3926"/>
        <end position="3949"/>
    </location>
</feature>
<dbReference type="InterPro" id="IPR000433">
    <property type="entry name" value="Znf_ZZ"/>
</dbReference>
<evidence type="ECO:0000256" key="6">
    <source>
        <dbReference type="ARBA" id="ARBA00022771"/>
    </source>
</evidence>
<feature type="region of interest" description="Disordered" evidence="15">
    <location>
        <begin position="4956"/>
        <end position="4990"/>
    </location>
</feature>
<accession>A0A8T0IKE1</accession>
<feature type="compositionally biased region" description="Polar residues" evidence="15">
    <location>
        <begin position="4975"/>
        <end position="4990"/>
    </location>
</feature>
<comment type="subcellular location">
    <subcellularLocation>
        <location evidence="1">Membrane</location>
        <topology evidence="1">Multi-pass membrane protein</topology>
    </subcellularLocation>
</comment>
<evidence type="ECO:0000256" key="9">
    <source>
        <dbReference type="ARBA" id="ARBA00023136"/>
    </source>
</evidence>
<dbReference type="CDD" id="cd02249">
    <property type="entry name" value="ZZ"/>
    <property type="match status" value="1"/>
</dbReference>
<evidence type="ECO:0000256" key="1">
    <source>
        <dbReference type="ARBA" id="ARBA00004141"/>
    </source>
</evidence>
<feature type="compositionally biased region" description="Polar residues" evidence="15">
    <location>
        <begin position="4956"/>
        <end position="4965"/>
    </location>
</feature>
<dbReference type="PROSITE" id="PS52043">
    <property type="entry name" value="UBR4_E3"/>
    <property type="match status" value="1"/>
</dbReference>
<proteinExistence type="inferred from homology"/>
<dbReference type="InterPro" id="IPR025704">
    <property type="entry name" value="E3_Ub_ligase_UBR4_C"/>
</dbReference>
<evidence type="ECO:0000259" key="17">
    <source>
        <dbReference type="PROSITE" id="PS51157"/>
    </source>
</evidence>
<comment type="caution">
    <text evidence="18">The sequence shown here is derived from an EMBL/GenBank/DDBJ whole genome shotgun (WGS) entry which is preliminary data.</text>
</comment>
<evidence type="ECO:0000256" key="3">
    <source>
        <dbReference type="ARBA" id="ARBA00022473"/>
    </source>
</evidence>
<gene>
    <name evidence="18" type="ORF">KC19_3G196400</name>
</gene>
<evidence type="ECO:0000256" key="10">
    <source>
        <dbReference type="ARBA" id="ARBA00023294"/>
    </source>
</evidence>
<evidence type="ECO:0000256" key="11">
    <source>
        <dbReference type="ARBA" id="ARBA00070858"/>
    </source>
</evidence>
<evidence type="ECO:0000313" key="18">
    <source>
        <dbReference type="EMBL" id="KAG0584250.1"/>
    </source>
</evidence>
<feature type="compositionally biased region" description="Acidic residues" evidence="15">
    <location>
        <begin position="1583"/>
        <end position="1592"/>
    </location>
</feature>
<keyword evidence="7" id="KW-0862">Zinc</keyword>
<keyword evidence="10" id="KW-0927">Auxin signaling pathway</keyword>
<feature type="region of interest" description="Disordered" evidence="15">
    <location>
        <begin position="2908"/>
        <end position="2938"/>
    </location>
</feature>
<evidence type="ECO:0000313" key="19">
    <source>
        <dbReference type="Proteomes" id="UP000822688"/>
    </source>
</evidence>
<feature type="region of interest" description="Disordered" evidence="15">
    <location>
        <begin position="1583"/>
        <end position="1609"/>
    </location>
</feature>
<dbReference type="Pfam" id="PF24079">
    <property type="entry name" value="UBR4"/>
    <property type="match status" value="1"/>
</dbReference>
<keyword evidence="3" id="KW-0217">Developmental protein</keyword>
<dbReference type="FunFam" id="3.30.60.90:FF:000010">
    <property type="entry name" value="auxin transport protein BIG"/>
    <property type="match status" value="1"/>
</dbReference>
<dbReference type="Proteomes" id="UP000822688">
    <property type="component" value="Chromosome 3"/>
</dbReference>
<dbReference type="PROSITE" id="PS01357">
    <property type="entry name" value="ZF_ZZ_1"/>
    <property type="match status" value="1"/>
</dbReference>
<dbReference type="GO" id="GO:0009734">
    <property type="term" value="P:auxin-activated signaling pathway"/>
    <property type="evidence" value="ECO:0007669"/>
    <property type="project" value="UniProtKB-KW"/>
</dbReference>
<sequence>MGTLEKLVEVLQLTEGASLQERLKDGEVQEGLGKVLALLRLGLDVDVQGGPVWQWSKQQVDCGLAIVEAVLCASCDWIADGGEKEVVEQIYRTAIQVCLQGLESSVSKLQVGSQDAGLLHPEETDALKLPRTGATVYPEMQQRLLVLLETAMIEGKARERSLSISRSLNNSTAEVPFLDLFVSSATGDNLIDVIERIPEEERPTEDQKGVGPSQNILSLLASEQLLAHELSKSSQAEHSQAVFKTSTSMVAAAQQYAVGKVRCIPRLLDVCQAFLLVCGKVTNEEGERLLQGRIAFVSSIANLLLNLSRGQVAGFWDREVCSKLVEYVSSLRVFFCHTYDLNSSDPEMMPESSQGCSLPSLIDSLLQLSEVSFPDQIVLRNFKSFAAASMLDILEVSSFKQFGPLSGQQLPLAFTPPVISHLLSLLQDVRALSYGTFHQQPRTSEPGLIQSQSERSTHDLPSCELRSKNFDLSQVLSPQEQLQVVFSSDGPWLENLVAVTALLHAQGLKEGSVTETASSVHSEEDSAMGSMDSVTVASEDDALFGDLFSESGRHSINSEGLAPTCASAKKLDALYNTPLQVANQLLSFLKDCIFCPEWHQPTFDVACKMLSKDHLDVFLQIYLSQSTLLSSNALGFDIVDSEDIGSDLVAQLHKGSFDLLDNLVVRHALNDALELHLATQILRGGDASSALSAKSCSLFGKLLIKRSIQRGPSVVNDPLAFDFWKNFLDYVLHRTRNVKAGDFNITKALPSFFQMELLFMAFHSLDISGRSTILRNLLVAFKSLRNTERHIPSGIPFLMWSLIVSRLVLALRYLVLQFDSYPRWLLVHLRRKLQDSPSETNLNATVDDNSQQSWAGLVVHNILEEGGSGEERVMDDLCIQQLVDISGSLNISGFRNTDLDVNEVSQAISDILGIWKGRSFKILEELLIERYIYVMGWNTICCLGPLLKPVAEVELDVDQISSDFFLSLSKRLHVSGVGEADQWMGFMTRSLRAVQTQLCEGRVKFLSWEFLRQGSALTVLLSLLQERGALSAESNPSEDKFSKESNLPILPTQGTGLLSTDGHLGDLLRTLSVLLAWYVNVVRDAISHILLEQQSCKVSMFSVDLLLQGGLPSSKQQDLLGTMGVNVATLHSLLRWGADRAWLSEPLTLSLGSNVENHLNTILLPALRHGFPLSSRPGSAAVLSAMVSIEEILGSLQSLLHSRGKDGGCEVQGFQDGVLDGLLDTLLEMKLDSTFGNMQAKCADLLDVLIPSKEEQALCSDLNELKLAQKLLQLLCKKRDEVDETVWEALVLHVLEVHNSIRNDPSRFEALLLYYSKAQPVSAEDKKLEISRNCRALVGSGDVSLFIDALDGCSTEIVNSKTLQLLVVLLGYDLRCKMDLQEKFLHMEAVSLAGWLEQRFLGWIEDGGESKSVKRASPSGVRDLASSFVQSLVNFSPEVEGHMLHSHLLTSMLMNLERAFVTFDVVAAKSYFGLMVQLAQGDSSSLKRLLRTVVDLVGKLPVNNTHVEGLKSIVTFLNSILAACGANKTDFLAEHGGSKDSYSNSGFLGVKMKQSILQKNSEQLPPTALDSGVGAADCDAMSVDEDEDDATSDGEIASLDRDDDENGSTSERALASRVCTFTSSGSNFMEQHWYFCYTCDLTVSKGCCSVCARVCHRGHKVVYSRLSRFFCDCGAGGVRGSSCLCLKPRKYVSSSNAISSTGNSSAERFLPLSTHRSQLPPSDSDSDVEDEEHAVGEDAFNISVAEGEEEHLLALLAELDVEGQVLSLCKRLLGDLNLDHRSTSKNDEKVALFKDRVLNFKTDLLQLKRAYKSGSLDMKIKTEYPNARELKSHLASGLLVKSLLTISSRGRLAAGEGDKVTIFDVGQLIGQPTAIPVTVDKTTVKPLSKNVVRFEVVQLAFNTANESYLAVAGYEDCQVFTVNPRGEVTDRLAVELALQDAYIRRVAWVPGSQVELMVVTNRFVKIYDLSQDKISPTHYFTVLEDSIADACLVSTGQRQLIALVLSQQGILYSQEVAGGDTGARILTENIQIPGGYKPLKGVSLHYSAAFKLLFLSYSDNLTLIARMNPGFTGIAEVASVVEEQDGKTRPSGLHHWKEMFEGSGLFMCLSSQRSNTAVAVRIGASDTYSQLLRITGNSSSLRIDGIASYRPMSKERNSVLVLHDDGSLQVFSYVSVLPESGNDLSGADSQKQTGSLEAEQVKKLGAVLLGSRANYGGAAPVFPLDFFEKTTCITADVKLGGDILRNSDSEGVKLCLQAEEGFLEGPSVSGFKILVFNSNPELVMVGCRVHVGNTSASHIPSEFRIFQRSIRLEEGVRCWYDIPFTNAEALLADEEFTIVIGSTFSGSSLPRIDCLEIYGRSKDDFGWKEKLDAVLDLESPGHAGSTFTQSGSSRTKHKLMQNASPLEQLFSDSLLLLQSFYLASRVQFMADSTPNRLEESRKICLPVLEAVFENDRQPLPQSSARYVLRALYPVKDAYNQAKDYMRLSAVTRSCPLLISRVAVGGSATSWAVQEFSAQMRAVCKIAVHRQSNLASFLAQHGTSVVEDLVKVLWEILTREQLDAQSINNLVISMVDIIYGFAECLSLQQVHENGDPQRAVAPAVSLLRKLLFAPYEPVRTSCSLAMSARLLQVPLPKQTMLAMDDVAESQRAPSLPPEVGSGNAGAGQVMMDEDSSTASVQYCCDGCSTVPILRRRWHCNVCPDFDLCESCYEVMDADQLPPPHSREHPMSVIPIEVDLAGGEGNELQFSSIDEMSDESLLQMATELSLQASAVPPMETNENSDAIQSVLVEEPKSVEISASKSAVNSLILQQLITDTKGWMHSCSGAQAVPVMQLFYRLASAASGPLVDRSPNGGDLDLELFIKLMLQELDLSKPLQVKSRSNLGEVCILVFMFFTFVLRNWHQPGAEHSQSRSSNASQGPPVPASTNSSAARSHDIQVGPEGSSQLVRACAALRQQPLLAYLHNIIQQLMQFFKASLRGVDVSPPSPTTAACGALLTVRREFASGSFTPFFSDSYAKAHRGDLFGDYHKLLVESAFRLTYSLVHPEKPDKVGDKDQAVYRSPSSPDLKLEGWQEVLCSYINNPNTTFIRKYARRLLLHLCGTKGHYYNVRDAWQLNREVKKLYKLAQKSGGFQAPLPYETSVKLVKCLSVIVEVAAARPRNWQKHCSRHIDVIQFLLKGVFSFGEESVVQTLKLLMLAFYTGKEGGSSGKGSSEQAEATTSAPTRSGTPTLEGKKKKQRSSSDESNGHDKVHMDMSMAVEQFSLDEGKVLKNFIDMFLLEWNATSVRFEAKAVLHGTWNHGKQPFRVLLLTCLLDKVPALPSYGHNIVEYTDLLTWLLAKGDSENDTKTNSEEANIVQTCLTGDVVKRIFGALCAQNELLANHPNSRIYNTLTSLVEFDGYYLESEPCLACSSPEVPYTRMKLDSLKAETKFTDNRILVKCVGSHTIQSVMMNVHDARRSKSVKILNLYYNNRAVADLSELKNNWSSWKRARSCHLAFNQTELKVEFTIPITACNFMIELDTFYENLQAASLESLQCPRCSRYVTDKHGICGNCHENAYQCRQCRNINYENLDSFLCNECGYSKYGRFEFNFMAKPSFTFDPMENDEDMKKGLAAIESESENAHRKYQQLLGFKKPLLKLVSSIGETETDSQQKDSVQQMIVSLPGSSSFKINRKIAILGVLYAEKCKMAFDSVSKSVQTLQGLRRVLMAYLERKRSSGSSGVLVPPRPVNRCFGCANTFVGQCLEWLQVLSKQASIREQLVGAGILRELFENNIHQGPKAARIQARAVLCAFTEGDSAAVSELNHLIKEKTFYCLDHHRSMDISSCVRDELQLLSETTSLSDEFWEARLRVVFQILFRSIQVGARHPMIAEHIILPCLRIVVQACTPPKPESISGNDSGAAVSSISKIRSDEFLKFGYSGANGTRKSNQSGLSEKESNQDVEGPDTPLVNYSEWRNGAAYLDFVRRQFMISQTLKSVVPQKVRKDPKHGDYLALKYTLMWRRKACKVSVTDELAAFEESSWVQELVLSACSQALRLEMCGLIEVLCAQSSVRRSRFLNLLMNLLPATRAAGESAADYFDLLFKMVEPEDSRLYLTVRGFLHTTCALITDEVSRIEAQERSSHTDISQGYILHKLIELLSKFLQLPNIRTKFMKEELLAQILEALLAIRGLVVQKTKLIGDCGRLLRELLDSLLQESYENKRHFIRACVSGLSRDRNGRSPVFILEQLCNIICPTKPEPAYMMVLNKAHTQEEFIRGSMTKNPYSSLEIGPLMRDVKNKICRQLELLGLVEDDYGMELLVAGSIIALDLSVAQVYEQVWKKAHSQSTSSTVGTSLLSSAAAPGRECPPMTVTYRLQGLDGEATEPMIKELEDDREEDQDPELEFAIAGVMQECGGLEIVVNMVQQLSDAEIKSGQEELTLVLKLLMYCCKIRANRQALLRLGALAVLLETARRAFSTDAAEPAEGLLLIVESLVSEANESDESAGVSTEDQAAAAVQMFLDRLSHSSGAKQQRNNDTVARILPFLTYGEQTAMEVLVNHFLPYLQDWDAFDCLQKLYCENVKDEAVIQKATEHQRALDNFVRVTESIKLNTNGDRLKSLIFERGIITAAIQYLKRAFPVQEKGLDQKARPEWVQALEMPSVPIILSMLRGLSRGHLVTQEYLDNEGVLPLLHGLEGVSGENEIGARAENLLDTLADKDGKNEGFLFEKILHLRNSTRDEMRRRALRRREELLEGLGMRREVRSDGGERIVVSKPHIEGLEEVEEEEAGLACMVCREGYLLRPTDMLGTYCYSKRVNVGMGVSSHKRSEWVYTTVSHFNVIHFQCHQEAKRADASLKNPKKEWEGATLRNSETLCNNIFPLRGPSVPLAQYARCVDHYWDSLNSLGRADGSRLRLLMYDIVMMLGRFATNMSFSVDSKGGGRESNSRLLPFMIQMARHLLDQGGASQRRVQAKSLNTYLSPSTSAEPAEGGSGMKPSTPTTPQRGSSSEESVQYMMVQSLLLQSLEDWQRFRRTFIQRGLAHAYAQYKQGRSLLPASPLPTPLTTLDSSPFQSPAVVEPKTPDSSQLDNSSKNGALSPEQLFIISHPMLVYVGLVDQLQHFFKSGNVKAREVELDAADSSKEEATASQVGIEPWEVTMKERVRDVGAMLGFSKEILEWLEDMQGAGDVQEALDIMGALSDALTGGCTSCDDFVRDAIAGR</sequence>
<keyword evidence="19" id="KW-1185">Reference proteome</keyword>
<feature type="region of interest" description="Disordered" evidence="15">
    <location>
        <begin position="3206"/>
        <end position="3252"/>
    </location>
</feature>
<dbReference type="GO" id="GO:0016020">
    <property type="term" value="C:membrane"/>
    <property type="evidence" value="ECO:0007669"/>
    <property type="project" value="UniProtKB-SubCell"/>
</dbReference>
<dbReference type="PANTHER" id="PTHR21725:SF1">
    <property type="entry name" value="E3 UBIQUITIN-PROTEIN LIGASE UBR4"/>
    <property type="match status" value="1"/>
</dbReference>
<feature type="region of interest" description="UBR4 E3 catalytic module" evidence="14">
    <location>
        <begin position="4640"/>
        <end position="5200"/>
    </location>
</feature>
<feature type="domain" description="ZZ-type" evidence="16">
    <location>
        <begin position="2678"/>
        <end position="2737"/>
    </location>
</feature>
<dbReference type="InterPro" id="IPR043145">
    <property type="entry name" value="Znf_ZZ_sf"/>
</dbReference>
<feature type="region of interest" description="Disordered" evidence="15">
    <location>
        <begin position="5038"/>
        <end position="5072"/>
    </location>
</feature>
<evidence type="ECO:0000256" key="15">
    <source>
        <dbReference type="SAM" id="MobiDB-lite"/>
    </source>
</evidence>
<dbReference type="Gene3D" id="3.30.60.90">
    <property type="match status" value="1"/>
</dbReference>
<name>A0A8T0IKE1_CERPU</name>
<dbReference type="GO" id="GO:0008270">
    <property type="term" value="F:zinc ion binding"/>
    <property type="evidence" value="ECO:0007669"/>
    <property type="project" value="UniProtKB-KW"/>
</dbReference>
<feature type="compositionally biased region" description="Basic and acidic residues" evidence="15">
    <location>
        <begin position="3241"/>
        <end position="3252"/>
    </location>
</feature>
<keyword evidence="9" id="KW-0472">Membrane</keyword>
<dbReference type="Pfam" id="PF00569">
    <property type="entry name" value="ZZ"/>
    <property type="match status" value="1"/>
</dbReference>
<dbReference type="EMBL" id="CM026423">
    <property type="protein sequence ID" value="KAG0584250.1"/>
    <property type="molecule type" value="Genomic_DNA"/>
</dbReference>
<keyword evidence="8" id="KW-1133">Transmembrane helix</keyword>
<feature type="zinc finger region" description="UBR-type" evidence="13">
    <location>
        <begin position="1617"/>
        <end position="1688"/>
    </location>
</feature>
<evidence type="ECO:0000256" key="4">
    <source>
        <dbReference type="ARBA" id="ARBA00022692"/>
    </source>
</evidence>
<evidence type="ECO:0000256" key="14">
    <source>
        <dbReference type="PROSITE-ProRule" id="PRU01388"/>
    </source>
</evidence>
<dbReference type="Pfam" id="PF13764">
    <property type="entry name" value="E3_UbLigase_R4"/>
    <property type="match status" value="1"/>
</dbReference>
<dbReference type="PANTHER" id="PTHR21725">
    <property type="entry name" value="E3 UBIQUITIN-PROTEIN LIGASE UBR4"/>
    <property type="match status" value="1"/>
</dbReference>
<feature type="domain" description="UBR-type" evidence="17">
    <location>
        <begin position="1617"/>
        <end position="1688"/>
    </location>
</feature>
<evidence type="ECO:0000256" key="7">
    <source>
        <dbReference type="ARBA" id="ARBA00022833"/>
    </source>
</evidence>
<keyword evidence="6 12" id="KW-0863">Zinc-finger</keyword>
<dbReference type="InterPro" id="IPR045189">
    <property type="entry name" value="UBR4-like"/>
</dbReference>
<dbReference type="CDD" id="cd19681">
    <property type="entry name" value="UBR-box_BIG_like"/>
    <property type="match status" value="1"/>
</dbReference>
<dbReference type="GO" id="GO:0009926">
    <property type="term" value="P:auxin polar transport"/>
    <property type="evidence" value="ECO:0007669"/>
    <property type="project" value="TreeGrafter"/>
</dbReference>
<comment type="similarity">
    <text evidence="2 14">Belongs to the UBR4 family.</text>
</comment>
<dbReference type="InterPro" id="IPR036322">
    <property type="entry name" value="WD40_repeat_dom_sf"/>
</dbReference>
<reference evidence="18" key="1">
    <citation type="submission" date="2020-06" db="EMBL/GenBank/DDBJ databases">
        <title>WGS assembly of Ceratodon purpureus strain R40.</title>
        <authorList>
            <person name="Carey S.B."/>
            <person name="Jenkins J."/>
            <person name="Shu S."/>
            <person name="Lovell J.T."/>
            <person name="Sreedasyam A."/>
            <person name="Maumus F."/>
            <person name="Tiley G.P."/>
            <person name="Fernandez-Pozo N."/>
            <person name="Barry K."/>
            <person name="Chen C."/>
            <person name="Wang M."/>
            <person name="Lipzen A."/>
            <person name="Daum C."/>
            <person name="Saski C.A."/>
            <person name="Payton A.C."/>
            <person name="Mcbreen J.C."/>
            <person name="Conrad R.E."/>
            <person name="Kollar L.M."/>
            <person name="Olsson S."/>
            <person name="Huttunen S."/>
            <person name="Landis J.B."/>
            <person name="Wickett N.J."/>
            <person name="Johnson M.G."/>
            <person name="Rensing S.A."/>
            <person name="Grimwood J."/>
            <person name="Schmutz J."/>
            <person name="Mcdaniel S.F."/>
        </authorList>
    </citation>
    <scope>NUCLEOTIDE SEQUENCE</scope>
    <source>
        <strain evidence="18">R40</strain>
    </source>
</reference>
<dbReference type="GO" id="GO:0009506">
    <property type="term" value="C:plasmodesma"/>
    <property type="evidence" value="ECO:0007669"/>
    <property type="project" value="TreeGrafter"/>
</dbReference>